<feature type="domain" description="Cohesin" evidence="2">
    <location>
        <begin position="42"/>
        <end position="180"/>
    </location>
</feature>
<dbReference type="PATRIC" id="fig|272562.8.peg.1123"/>
<dbReference type="Pfam" id="PF00963">
    <property type="entry name" value="Cohesin"/>
    <property type="match status" value="1"/>
</dbReference>
<feature type="chain" id="PRO_5004321812" evidence="1">
    <location>
        <begin position="23"/>
        <end position="181"/>
    </location>
</feature>
<dbReference type="PIR" id="G97012">
    <property type="entry name" value="G97012"/>
</dbReference>
<dbReference type="EMBL" id="AE001437">
    <property type="protein sequence ID" value="AAK78890.1"/>
    <property type="molecule type" value="Genomic_DNA"/>
</dbReference>
<dbReference type="GO" id="GO:0030246">
    <property type="term" value="F:carbohydrate binding"/>
    <property type="evidence" value="ECO:0007669"/>
    <property type="project" value="InterPro"/>
</dbReference>
<dbReference type="STRING" id="272562.CA_C0914"/>
<dbReference type="AlphaFoldDB" id="Q97KK4"/>
<dbReference type="eggNOG" id="ENOG5033T4I">
    <property type="taxonomic scope" value="Bacteria"/>
</dbReference>
<dbReference type="Gene3D" id="2.60.40.680">
    <property type="match status" value="1"/>
</dbReference>
<dbReference type="SUPFAM" id="SSF49384">
    <property type="entry name" value="Carbohydrate-binding domain"/>
    <property type="match status" value="1"/>
</dbReference>
<keyword evidence="4" id="KW-1185">Reference proteome</keyword>
<gene>
    <name evidence="3" type="ordered locus">CA_C0914</name>
</gene>
<reference evidence="3 4" key="1">
    <citation type="journal article" date="2001" name="J. Bacteriol.">
        <title>Genome sequence and comparative analysis of the solvent-producing bacterium Clostridium acetobutylicum.</title>
        <authorList>
            <person name="Nolling J."/>
            <person name="Breton G."/>
            <person name="Omelchenko M.V."/>
            <person name="Makarova K.S."/>
            <person name="Zeng Q."/>
            <person name="Gibson R."/>
            <person name="Lee H.M."/>
            <person name="Dubois J."/>
            <person name="Qiu D."/>
            <person name="Hitti J."/>
            <person name="Wolf Y.I."/>
            <person name="Tatusov R.L."/>
            <person name="Sabathe F."/>
            <person name="Doucette-Stamm L."/>
            <person name="Soucaille P."/>
            <person name="Daly M.J."/>
            <person name="Bennett G.N."/>
            <person name="Koonin E.V."/>
            <person name="Smith D.R."/>
        </authorList>
    </citation>
    <scope>NUCLEOTIDE SEQUENCE [LARGE SCALE GENOMIC DNA]</scope>
    <source>
        <strain evidence="4">ATCC 824 / DSM 792 / JCM 1419 / LMG 5710 / VKM B-1787</strain>
    </source>
</reference>
<evidence type="ECO:0000259" key="2">
    <source>
        <dbReference type="Pfam" id="PF00963"/>
    </source>
</evidence>
<dbReference type="KEGG" id="cac:CA_C0914"/>
<keyword evidence="1" id="KW-0732">Signal</keyword>
<dbReference type="RefSeq" id="WP_010964232.1">
    <property type="nucleotide sequence ID" value="NC_003030.1"/>
</dbReference>
<evidence type="ECO:0000313" key="4">
    <source>
        <dbReference type="Proteomes" id="UP000000814"/>
    </source>
</evidence>
<feature type="signal peptide" evidence="1">
    <location>
        <begin position="1"/>
        <end position="22"/>
    </location>
</feature>
<protein>
    <submittedName>
        <fullName evidence="3">Cellulosome integrating cohesin-containing protein, secreted</fullName>
    </submittedName>
</protein>
<dbReference type="GeneID" id="44997424"/>
<dbReference type="Proteomes" id="UP000000814">
    <property type="component" value="Chromosome"/>
</dbReference>
<dbReference type="SMR" id="Q97KK4"/>
<dbReference type="InterPro" id="IPR002102">
    <property type="entry name" value="Cohesin_dom"/>
</dbReference>
<sequence length="181" mass="19515">MKKKGIITAVILSLLVIGTVGCKSNDTKSTVSANLVSSEKSNLKISSSSGKTGSNVEVKVKASNVAKKNVICCDFKIKYDASKLDVSGISPGEILKDPKDNLEYNVDSKNGVITILYSYSDKNIGKELISKNGDFVTLNLKIKDDAKKGKTQISFNGNPEFYDKNQKGVSVTTNKGEIEIK</sequence>
<proteinExistence type="predicted"/>
<dbReference type="HOGENOM" id="CLU_1486577_0_0_9"/>
<organism evidence="3 4">
    <name type="scientific">Clostridium acetobutylicum (strain ATCC 824 / DSM 792 / JCM 1419 / IAM 19013 / LMG 5710 / NBRC 13948 / NRRL B-527 / VKM B-1787 / 2291 / W)</name>
    <dbReference type="NCBI Taxonomy" id="272562"/>
    <lineage>
        <taxon>Bacteria</taxon>
        <taxon>Bacillati</taxon>
        <taxon>Bacillota</taxon>
        <taxon>Clostridia</taxon>
        <taxon>Eubacteriales</taxon>
        <taxon>Clostridiaceae</taxon>
        <taxon>Clostridium</taxon>
    </lineage>
</organism>
<evidence type="ECO:0000313" key="3">
    <source>
        <dbReference type="EMBL" id="AAK78890.1"/>
    </source>
</evidence>
<accession>Q97KK4</accession>
<dbReference type="CDD" id="cd08548">
    <property type="entry name" value="Type_I_cohesin_like"/>
    <property type="match status" value="1"/>
</dbReference>
<dbReference type="GO" id="GO:0000272">
    <property type="term" value="P:polysaccharide catabolic process"/>
    <property type="evidence" value="ECO:0007669"/>
    <property type="project" value="InterPro"/>
</dbReference>
<dbReference type="PROSITE" id="PS51257">
    <property type="entry name" value="PROKAR_LIPOPROTEIN"/>
    <property type="match status" value="1"/>
</dbReference>
<dbReference type="InterPro" id="IPR008965">
    <property type="entry name" value="CBM2/CBM3_carb-bd_dom_sf"/>
</dbReference>
<evidence type="ECO:0000256" key="1">
    <source>
        <dbReference type="SAM" id="SignalP"/>
    </source>
</evidence>
<dbReference type="OrthoDB" id="174569at2"/>
<name>Q97KK4_CLOAB</name>